<proteinExistence type="predicted"/>
<name>A0A1V4AWE0_9BACT</name>
<accession>A0A1V4AWE0</accession>
<dbReference type="STRING" id="1004156.AYP45_03415"/>
<evidence type="ECO:0000313" key="1">
    <source>
        <dbReference type="EMBL" id="OOP57437.1"/>
    </source>
</evidence>
<organism evidence="1 2">
    <name type="scientific">Candidatus Brocadia carolinensis</name>
    <dbReference type="NCBI Taxonomy" id="1004156"/>
    <lineage>
        <taxon>Bacteria</taxon>
        <taxon>Pseudomonadati</taxon>
        <taxon>Planctomycetota</taxon>
        <taxon>Candidatus Brocadiia</taxon>
        <taxon>Candidatus Brocadiales</taxon>
        <taxon>Candidatus Brocadiaceae</taxon>
        <taxon>Candidatus Brocadia</taxon>
    </lineage>
</organism>
<protein>
    <recommendedName>
        <fullName evidence="3">TIR domain-containing protein</fullName>
    </recommendedName>
</protein>
<dbReference type="EMBL" id="AYTS01000032">
    <property type="protein sequence ID" value="OOP57437.1"/>
    <property type="molecule type" value="Genomic_DNA"/>
</dbReference>
<dbReference type="AlphaFoldDB" id="A0A1V4AWE0"/>
<comment type="caution">
    <text evidence="1">The sequence shown here is derived from an EMBL/GenBank/DDBJ whole genome shotgun (WGS) entry which is preliminary data.</text>
</comment>
<dbReference type="Proteomes" id="UP000189681">
    <property type="component" value="Unassembled WGS sequence"/>
</dbReference>
<evidence type="ECO:0008006" key="3">
    <source>
        <dbReference type="Google" id="ProtNLM"/>
    </source>
</evidence>
<evidence type="ECO:0000313" key="2">
    <source>
        <dbReference type="Proteomes" id="UP000189681"/>
    </source>
</evidence>
<sequence>MKKQKIFLASSSELEQDRKEFENFIYRKNKDWVDKGVFLDLVIWEDFLDALSQTRLQDEYNKEIRQCDIFVMLFYTKVGKYTEEEFETAFGQFKATSKPFIFTYFKDTGITTGNSNEKDLTSLRAFQEKLNKLGHFCPVYKTIDDLKLKFNQQLDKLAANGFIKFEPCHDEPGKPAVTQTHSGKGDNVAGNQTKIGRQINMGPNSTYNENNF</sequence>
<reference evidence="1 2" key="1">
    <citation type="journal article" date="2017" name="Water Res.">
        <title>Discovery and metagenomic analysis of an anammox bacterial enrichment related to Candidatus "Brocadia caroliniensis" in a full-scale glycerol-fed nitritation-denitritation separate centrate treatment process.</title>
        <authorList>
            <person name="Park H."/>
            <person name="Brotto A.C."/>
            <person name="van Loosdrecht M.C."/>
            <person name="Chandran K."/>
        </authorList>
    </citation>
    <scope>NUCLEOTIDE SEQUENCE [LARGE SCALE GENOMIC DNA]</scope>
    <source>
        <strain evidence="1">26THWARD</strain>
    </source>
</reference>
<gene>
    <name evidence="1" type="ORF">AYP45_03415</name>
</gene>